<organism evidence="4 5">
    <name type="scientific">Periconia macrospinosa</name>
    <dbReference type="NCBI Taxonomy" id="97972"/>
    <lineage>
        <taxon>Eukaryota</taxon>
        <taxon>Fungi</taxon>
        <taxon>Dikarya</taxon>
        <taxon>Ascomycota</taxon>
        <taxon>Pezizomycotina</taxon>
        <taxon>Dothideomycetes</taxon>
        <taxon>Pleosporomycetidae</taxon>
        <taxon>Pleosporales</taxon>
        <taxon>Massarineae</taxon>
        <taxon>Periconiaceae</taxon>
        <taxon>Periconia</taxon>
    </lineage>
</organism>
<dbReference type="Proteomes" id="UP000244855">
    <property type="component" value="Unassembled WGS sequence"/>
</dbReference>
<protein>
    <submittedName>
        <fullName evidence="4">NAD(P)-binding protein</fullName>
    </submittedName>
</protein>
<keyword evidence="5" id="KW-1185">Reference proteome</keyword>
<reference evidence="4 5" key="1">
    <citation type="journal article" date="2018" name="Sci. Rep.">
        <title>Comparative genomics provides insights into the lifestyle and reveals functional heterogeneity of dark septate endophytic fungi.</title>
        <authorList>
            <person name="Knapp D.G."/>
            <person name="Nemeth J.B."/>
            <person name="Barry K."/>
            <person name="Hainaut M."/>
            <person name="Henrissat B."/>
            <person name="Johnson J."/>
            <person name="Kuo A."/>
            <person name="Lim J.H.P."/>
            <person name="Lipzen A."/>
            <person name="Nolan M."/>
            <person name="Ohm R.A."/>
            <person name="Tamas L."/>
            <person name="Grigoriev I.V."/>
            <person name="Spatafora J.W."/>
            <person name="Nagy L.G."/>
            <person name="Kovacs G.M."/>
        </authorList>
    </citation>
    <scope>NUCLEOTIDE SEQUENCE [LARGE SCALE GENOMIC DNA]</scope>
    <source>
        <strain evidence="4 5">DSE2036</strain>
    </source>
</reference>
<dbReference type="SUPFAM" id="SSF51735">
    <property type="entry name" value="NAD(P)-binding Rossmann-fold domains"/>
    <property type="match status" value="1"/>
</dbReference>
<sequence>MSYKAMWQQYYPSHAPTFTEADLIPGSHVGKVYLITGANSGIGLQLVKFLYPTGATIYLAGRSSSKISKAISDIESTSSNLPSKGILKPLPGLDLSDLRTIKPVVETFASQETQLHILWNNAASGFHPGASTPQGHEACIGTNAVGPFLFTSLLLPYLSAGSKSSTQPSRVIWTGSIQIEMNAPPGGIDFERLSSGKTVLHHGDYAQSKCANLLLAHEAAARWGASHNVLSVCINPGNLNTNIFHEEPWLLVLLLRWLVLYEPRFGAYTMMFAGFSEQVTMAQNGCYVWPWGVIKENSRQDVYKAIGEGLAGRFWEWCEERVAEFK</sequence>
<evidence type="ECO:0000313" key="4">
    <source>
        <dbReference type="EMBL" id="PVI04692.1"/>
    </source>
</evidence>
<dbReference type="Pfam" id="PF00106">
    <property type="entry name" value="adh_short"/>
    <property type="match status" value="1"/>
</dbReference>
<dbReference type="InterPro" id="IPR002347">
    <property type="entry name" value="SDR_fam"/>
</dbReference>
<dbReference type="PANTHER" id="PTHR24320:SF236">
    <property type="entry name" value="SHORT-CHAIN DEHYDROGENASE-RELATED"/>
    <property type="match status" value="1"/>
</dbReference>
<dbReference type="EMBL" id="KZ805319">
    <property type="protein sequence ID" value="PVI04692.1"/>
    <property type="molecule type" value="Genomic_DNA"/>
</dbReference>
<keyword evidence="2" id="KW-0521">NADP</keyword>
<evidence type="ECO:0000256" key="3">
    <source>
        <dbReference type="ARBA" id="ARBA00023002"/>
    </source>
</evidence>
<dbReference type="GO" id="GO:0016491">
    <property type="term" value="F:oxidoreductase activity"/>
    <property type="evidence" value="ECO:0007669"/>
    <property type="project" value="UniProtKB-KW"/>
</dbReference>
<comment type="similarity">
    <text evidence="1">Belongs to the short-chain dehydrogenases/reductases (SDR) family.</text>
</comment>
<dbReference type="PRINTS" id="PR00081">
    <property type="entry name" value="GDHRDH"/>
</dbReference>
<dbReference type="STRING" id="97972.A0A2V1E3G1"/>
<name>A0A2V1E3G1_9PLEO</name>
<keyword evidence="3" id="KW-0560">Oxidoreductase</keyword>
<evidence type="ECO:0000256" key="1">
    <source>
        <dbReference type="ARBA" id="ARBA00006484"/>
    </source>
</evidence>
<proteinExistence type="inferred from homology"/>
<dbReference type="Gene3D" id="3.40.50.720">
    <property type="entry name" value="NAD(P)-binding Rossmann-like Domain"/>
    <property type="match status" value="1"/>
</dbReference>
<dbReference type="OrthoDB" id="191139at2759"/>
<evidence type="ECO:0000256" key="2">
    <source>
        <dbReference type="ARBA" id="ARBA00022857"/>
    </source>
</evidence>
<gene>
    <name evidence="4" type="ORF">DM02DRAFT_725639</name>
</gene>
<dbReference type="PANTHER" id="PTHR24320">
    <property type="entry name" value="RETINOL DEHYDROGENASE"/>
    <property type="match status" value="1"/>
</dbReference>
<dbReference type="AlphaFoldDB" id="A0A2V1E3G1"/>
<accession>A0A2V1E3G1</accession>
<dbReference type="InterPro" id="IPR036291">
    <property type="entry name" value="NAD(P)-bd_dom_sf"/>
</dbReference>
<evidence type="ECO:0000313" key="5">
    <source>
        <dbReference type="Proteomes" id="UP000244855"/>
    </source>
</evidence>